<dbReference type="EMBL" id="WNKY01000058">
    <property type="protein sequence ID" value="MTV41485.1"/>
    <property type="molecule type" value="Genomic_DNA"/>
</dbReference>
<reference evidence="2 3" key="1">
    <citation type="submission" date="2019-11" db="EMBL/GenBank/DDBJ databases">
        <title>Type strains purchased from KCTC, JCM and DSMZ.</title>
        <authorList>
            <person name="Lu H."/>
        </authorList>
    </citation>
    <scope>NUCLEOTIDE SEQUENCE [LARGE SCALE GENOMIC DNA]</scope>
    <source>
        <strain evidence="2 3">KCTC 22382</strain>
    </source>
</reference>
<gene>
    <name evidence="2" type="ORF">GM676_28425</name>
</gene>
<accession>A0A6L6PTD3</accession>
<feature type="transmembrane region" description="Helical" evidence="1">
    <location>
        <begin position="20"/>
        <end position="40"/>
    </location>
</feature>
<organism evidence="2 3">
    <name type="scientific">Duganella radicis</name>
    <dbReference type="NCBI Taxonomy" id="551988"/>
    <lineage>
        <taxon>Bacteria</taxon>
        <taxon>Pseudomonadati</taxon>
        <taxon>Pseudomonadota</taxon>
        <taxon>Betaproteobacteria</taxon>
        <taxon>Burkholderiales</taxon>
        <taxon>Oxalobacteraceae</taxon>
        <taxon>Telluria group</taxon>
        <taxon>Duganella</taxon>
    </lineage>
</organism>
<dbReference type="Proteomes" id="UP000475582">
    <property type="component" value="Unassembled WGS sequence"/>
</dbReference>
<keyword evidence="1" id="KW-0472">Membrane</keyword>
<comment type="caution">
    <text evidence="2">The sequence shown here is derived from an EMBL/GenBank/DDBJ whole genome shotgun (WGS) entry which is preliminary data.</text>
</comment>
<protein>
    <recommendedName>
        <fullName evidence="4">DUF4760 domain-containing protein</fullName>
    </recommendedName>
</protein>
<evidence type="ECO:0008006" key="4">
    <source>
        <dbReference type="Google" id="ProtNLM"/>
    </source>
</evidence>
<sequence length="165" mass="18649">MLETGWQAFQDFTSTYANGLHSFAELIKIIGAFASFYALLKLRKIEHRYLFKATIPGLIENIGKSLSLINEGLLEPENNHTQTQQALNHLLADVKTVQRRVKGDSAIAAKRLVTLMRRIGFEPYFWQRQIVRELTGAELLEIYVQASGLVRLLANDLDGSAWSSK</sequence>
<keyword evidence="1" id="KW-0812">Transmembrane</keyword>
<dbReference type="OrthoDB" id="8778758at2"/>
<keyword evidence="1" id="KW-1133">Transmembrane helix</keyword>
<name>A0A6L6PTD3_9BURK</name>
<proteinExistence type="predicted"/>
<evidence type="ECO:0000313" key="3">
    <source>
        <dbReference type="Proteomes" id="UP000475582"/>
    </source>
</evidence>
<dbReference type="AlphaFoldDB" id="A0A6L6PTD3"/>
<dbReference type="RefSeq" id="WP_155467703.1">
    <property type="nucleotide sequence ID" value="NZ_WNKY01000058.1"/>
</dbReference>
<evidence type="ECO:0000256" key="1">
    <source>
        <dbReference type="SAM" id="Phobius"/>
    </source>
</evidence>
<evidence type="ECO:0000313" key="2">
    <source>
        <dbReference type="EMBL" id="MTV41485.1"/>
    </source>
</evidence>
<keyword evidence="3" id="KW-1185">Reference proteome</keyword>